<reference evidence="8" key="1">
    <citation type="submission" date="2019-08" db="EMBL/GenBank/DDBJ databases">
        <authorList>
            <person name="Kucharzyk K."/>
            <person name="Murdoch R.W."/>
            <person name="Higgins S."/>
            <person name="Loffler F."/>
        </authorList>
    </citation>
    <scope>NUCLEOTIDE SEQUENCE</scope>
</reference>
<evidence type="ECO:0000256" key="3">
    <source>
        <dbReference type="ARBA" id="ARBA00022692"/>
    </source>
</evidence>
<keyword evidence="3 6" id="KW-0812">Transmembrane</keyword>
<evidence type="ECO:0000256" key="5">
    <source>
        <dbReference type="ARBA" id="ARBA00023136"/>
    </source>
</evidence>
<dbReference type="GO" id="GO:0017004">
    <property type="term" value="P:cytochrome complex assembly"/>
    <property type="evidence" value="ECO:0007669"/>
    <property type="project" value="InterPro"/>
</dbReference>
<sequence>MNSPGLFSAALAGLLSFLSPCVLPLIPAYLSFISGSSVSALSKGEGKAKLFARSLAFSAGFTLAFTILGVVFSGSAMFVGGNKASQYIGVIGGIVVIILGANMLLDFLGFLNADSRIIAKLSGTKTKGLTGSFLLGLAFAAGWSPCIGPILASILLMASREGSIGNAAFLLLSYSLGFALPFLASGLFFEKLKPLLAFLTKKGKAVRTISGIVLILFGLAMALGSLGSLSAWAARLGYMLEDFTLSSPGKAALLGAGFWLLIAVLIVLPVLQNAADKISPGKKRHLVLAALAPLVLAGLELLGYFSTLSLIARWLSFSGI</sequence>
<keyword evidence="5 6" id="KW-0472">Membrane</keyword>
<dbReference type="AlphaFoldDB" id="A0A644TDX8"/>
<dbReference type="PANTHER" id="PTHR31272:SF4">
    <property type="entry name" value="CYTOCHROME C-TYPE BIOGENESIS PROTEIN HI_1454-RELATED"/>
    <property type="match status" value="1"/>
</dbReference>
<gene>
    <name evidence="8" type="ORF">SDC9_10314</name>
</gene>
<accession>A0A644TDX8</accession>
<name>A0A644TDX8_9ZZZZ</name>
<comment type="similarity">
    <text evidence="2">Belongs to the DsbD family.</text>
</comment>
<feature type="transmembrane region" description="Helical" evidence="6">
    <location>
        <begin position="50"/>
        <end position="72"/>
    </location>
</feature>
<comment type="subcellular location">
    <subcellularLocation>
        <location evidence="1">Membrane</location>
        <topology evidence="1">Multi-pass membrane protein</topology>
    </subcellularLocation>
</comment>
<evidence type="ECO:0000256" key="2">
    <source>
        <dbReference type="ARBA" id="ARBA00006143"/>
    </source>
</evidence>
<organism evidence="8">
    <name type="scientific">bioreactor metagenome</name>
    <dbReference type="NCBI Taxonomy" id="1076179"/>
    <lineage>
        <taxon>unclassified sequences</taxon>
        <taxon>metagenomes</taxon>
        <taxon>ecological metagenomes</taxon>
    </lineage>
</organism>
<evidence type="ECO:0000256" key="6">
    <source>
        <dbReference type="SAM" id="Phobius"/>
    </source>
</evidence>
<dbReference type="EMBL" id="VSSQ01000025">
    <property type="protein sequence ID" value="MPL64657.1"/>
    <property type="molecule type" value="Genomic_DNA"/>
</dbReference>
<dbReference type="GO" id="GO:0016020">
    <property type="term" value="C:membrane"/>
    <property type="evidence" value="ECO:0007669"/>
    <property type="project" value="UniProtKB-SubCell"/>
</dbReference>
<feature type="domain" description="Cytochrome C biogenesis protein transmembrane" evidence="7">
    <location>
        <begin position="10"/>
        <end position="220"/>
    </location>
</feature>
<feature type="transmembrane region" description="Helical" evidence="6">
    <location>
        <begin position="164"/>
        <end position="189"/>
    </location>
</feature>
<keyword evidence="4 6" id="KW-1133">Transmembrane helix</keyword>
<protein>
    <recommendedName>
        <fullName evidence="7">Cytochrome C biogenesis protein transmembrane domain-containing protein</fullName>
    </recommendedName>
</protein>
<evidence type="ECO:0000313" key="8">
    <source>
        <dbReference type="EMBL" id="MPL64657.1"/>
    </source>
</evidence>
<dbReference type="InterPro" id="IPR051790">
    <property type="entry name" value="Cytochrome_c-biogenesis_DsbD"/>
</dbReference>
<proteinExistence type="inferred from homology"/>
<evidence type="ECO:0000256" key="4">
    <source>
        <dbReference type="ARBA" id="ARBA00022989"/>
    </source>
</evidence>
<comment type="caution">
    <text evidence="8">The sequence shown here is derived from an EMBL/GenBank/DDBJ whole genome shotgun (WGS) entry which is preliminary data.</text>
</comment>
<feature type="transmembrane region" description="Helical" evidence="6">
    <location>
        <begin position="132"/>
        <end position="158"/>
    </location>
</feature>
<dbReference type="PANTHER" id="PTHR31272">
    <property type="entry name" value="CYTOCHROME C-TYPE BIOGENESIS PROTEIN HI_1454-RELATED"/>
    <property type="match status" value="1"/>
</dbReference>
<dbReference type="InterPro" id="IPR003834">
    <property type="entry name" value="Cyt_c_assmbl_TM_dom"/>
</dbReference>
<dbReference type="Pfam" id="PF02683">
    <property type="entry name" value="DsbD_TM"/>
    <property type="match status" value="1"/>
</dbReference>
<feature type="transmembrane region" description="Helical" evidence="6">
    <location>
        <begin position="209"/>
        <end position="232"/>
    </location>
</feature>
<evidence type="ECO:0000259" key="7">
    <source>
        <dbReference type="Pfam" id="PF02683"/>
    </source>
</evidence>
<feature type="transmembrane region" description="Helical" evidence="6">
    <location>
        <begin position="286"/>
        <end position="305"/>
    </location>
</feature>
<evidence type="ECO:0000256" key="1">
    <source>
        <dbReference type="ARBA" id="ARBA00004141"/>
    </source>
</evidence>
<feature type="transmembrane region" description="Helical" evidence="6">
    <location>
        <begin position="6"/>
        <end position="30"/>
    </location>
</feature>
<feature type="transmembrane region" description="Helical" evidence="6">
    <location>
        <begin position="84"/>
        <end position="111"/>
    </location>
</feature>
<feature type="transmembrane region" description="Helical" evidence="6">
    <location>
        <begin position="252"/>
        <end position="274"/>
    </location>
</feature>